<name>A0ACC0Q4F1_RHOML</name>
<keyword evidence="2" id="KW-1185">Reference proteome</keyword>
<gene>
    <name evidence="1" type="ORF">RHMOL_Rhmol01G0220000</name>
</gene>
<proteinExistence type="predicted"/>
<dbReference type="Proteomes" id="UP001062846">
    <property type="component" value="Chromosome 1"/>
</dbReference>
<comment type="caution">
    <text evidence="1">The sequence shown here is derived from an EMBL/GenBank/DDBJ whole genome shotgun (WGS) entry which is preliminary data.</text>
</comment>
<sequence>MLPDEPSVVDLGGDPNTVSTESSSSSEDSENIIVYSTDRDPSPSNATSFEIREPPPSMDTRKSVGQVDIAVEPINTSVAQLLQEEEENNIEELPHVTTGGRVP</sequence>
<dbReference type="EMBL" id="CM046388">
    <property type="protein sequence ID" value="KAI8572696.1"/>
    <property type="molecule type" value="Genomic_DNA"/>
</dbReference>
<reference evidence="1" key="1">
    <citation type="submission" date="2022-02" db="EMBL/GenBank/DDBJ databases">
        <title>Plant Genome Project.</title>
        <authorList>
            <person name="Zhang R.-G."/>
        </authorList>
    </citation>
    <scope>NUCLEOTIDE SEQUENCE</scope>
    <source>
        <strain evidence="1">AT1</strain>
    </source>
</reference>
<accession>A0ACC0Q4F1</accession>
<evidence type="ECO:0000313" key="2">
    <source>
        <dbReference type="Proteomes" id="UP001062846"/>
    </source>
</evidence>
<organism evidence="1 2">
    <name type="scientific">Rhododendron molle</name>
    <name type="common">Chinese azalea</name>
    <name type="synonym">Azalea mollis</name>
    <dbReference type="NCBI Taxonomy" id="49168"/>
    <lineage>
        <taxon>Eukaryota</taxon>
        <taxon>Viridiplantae</taxon>
        <taxon>Streptophyta</taxon>
        <taxon>Embryophyta</taxon>
        <taxon>Tracheophyta</taxon>
        <taxon>Spermatophyta</taxon>
        <taxon>Magnoliopsida</taxon>
        <taxon>eudicotyledons</taxon>
        <taxon>Gunneridae</taxon>
        <taxon>Pentapetalae</taxon>
        <taxon>asterids</taxon>
        <taxon>Ericales</taxon>
        <taxon>Ericaceae</taxon>
        <taxon>Ericoideae</taxon>
        <taxon>Rhodoreae</taxon>
        <taxon>Rhododendron</taxon>
    </lineage>
</organism>
<protein>
    <submittedName>
        <fullName evidence="1">Uncharacterized protein</fullName>
    </submittedName>
</protein>
<evidence type="ECO:0000313" key="1">
    <source>
        <dbReference type="EMBL" id="KAI8572696.1"/>
    </source>
</evidence>